<dbReference type="Gene3D" id="3.40.50.450">
    <property type="match status" value="1"/>
</dbReference>
<evidence type="ECO:0008006" key="2">
    <source>
        <dbReference type="Google" id="ProtNLM"/>
    </source>
</evidence>
<gene>
    <name evidence="1" type="ORF">F4Y42_12990</name>
</gene>
<accession>A0A6B0YTH8</accession>
<dbReference type="EMBL" id="VXRG01000107">
    <property type="protein sequence ID" value="MXY94350.1"/>
    <property type="molecule type" value="Genomic_DNA"/>
</dbReference>
<name>A0A6B0YTH8_9CHLR</name>
<organism evidence="1">
    <name type="scientific">Caldilineaceae bacterium SB0664_bin_27</name>
    <dbReference type="NCBI Taxonomy" id="2605260"/>
    <lineage>
        <taxon>Bacteria</taxon>
        <taxon>Bacillati</taxon>
        <taxon>Chloroflexota</taxon>
        <taxon>Caldilineae</taxon>
        <taxon>Caldilineales</taxon>
        <taxon>Caldilineaceae</taxon>
    </lineage>
</organism>
<reference evidence="1" key="1">
    <citation type="submission" date="2019-09" db="EMBL/GenBank/DDBJ databases">
        <title>Characterisation of the sponge microbiome using genome-centric metagenomics.</title>
        <authorList>
            <person name="Engelberts J.P."/>
            <person name="Robbins S.J."/>
            <person name="De Goeij J.M."/>
            <person name="Aranda M."/>
            <person name="Bell S.C."/>
            <person name="Webster N.S."/>
        </authorList>
    </citation>
    <scope>NUCLEOTIDE SEQUENCE</scope>
    <source>
        <strain evidence="1">SB0664_bin_27</strain>
    </source>
</reference>
<evidence type="ECO:0000313" key="1">
    <source>
        <dbReference type="EMBL" id="MXY94350.1"/>
    </source>
</evidence>
<sequence>MNGERMSALDQFRVFLKDYEHWKHDWDDGSVYLNDPDYVFDHQDGGDFEEIGSQWWGYFLGEKQKSFRYSLKCKGKEVYDIPVVYFKREELAFPFPARHTLLDPRDEPNEIDIDHFCDIWYFDTESLEYSLLFHLRQGEKLRSPLESHIKGPIARLPILFLAGNGQVRELIQLAHERLSEFPKYREAKNKKNVRKTSYPLQEQHRSEILFSEWVLEISDELSHSDSPTPAETTKTRTASVFQVNQFVLNERLVFMLSPFGDPFDTIFSNHIKPTVESIQELSCVRADNIYNNQPVIEDIWRLTNEAKIIIADLTEKNANVFYETGLAHAIGKEVILITRSMNDVPFDLRHWRHIVYENTPEGIEEFKSKLTNTIINILNRTNQSRPSS</sequence>
<protein>
    <recommendedName>
        <fullName evidence="2">Nucleoside 2-deoxyribosyltransferase</fullName>
    </recommendedName>
</protein>
<proteinExistence type="predicted"/>
<comment type="caution">
    <text evidence="1">The sequence shown here is derived from an EMBL/GenBank/DDBJ whole genome shotgun (WGS) entry which is preliminary data.</text>
</comment>
<dbReference type="AlphaFoldDB" id="A0A6B0YTH8"/>